<sequence>MNIFLLLLERKGGEISSYPKKTSCLIQKLFHFLSFRLHQKCSCSVKRIHSKLPMLCPFQVHFFPSVSKMLHC</sequence>
<dbReference type="Proteomes" id="UP000267516">
    <property type="component" value="Segment"/>
</dbReference>
<reference evidence="1" key="1">
    <citation type="journal article" date="2018" name="Aquaculture">
        <title>Complete genome sequence of a white spot syndrome virus associated with a disease incursion in Australia.</title>
        <authorList>
            <person name="Oakey J."/>
            <person name="Smith C.S."/>
        </authorList>
    </citation>
    <scope>NUCLEOTIDE SEQUENCE [LARGE SCALE GENOMIC DNA]</scope>
    <source>
        <strain evidence="1">WSSV-AU</strain>
    </source>
</reference>
<proteinExistence type="predicted"/>
<protein>
    <submittedName>
        <fullName evidence="1">ORF28</fullName>
    </submittedName>
</protein>
<evidence type="ECO:0000313" key="1">
    <source>
        <dbReference type="EMBL" id="ATU83950.1"/>
    </source>
</evidence>
<organism evidence="1">
    <name type="scientific">White spot syndrome virus</name>
    <dbReference type="NCBI Taxonomy" id="342409"/>
    <lineage>
        <taxon>Viruses</taxon>
        <taxon>Viruses incertae sedis</taxon>
        <taxon>Naldaviricetes</taxon>
        <taxon>Nimaviridae</taxon>
        <taxon>Whispovirus</taxon>
    </lineage>
</organism>
<accession>A0A2D3I6C8</accession>
<name>A0A2D3I6C8_9VIRU</name>
<dbReference type="EMBL" id="MF768985">
    <property type="protein sequence ID" value="ATU83950.1"/>
    <property type="molecule type" value="Genomic_DNA"/>
</dbReference>